<evidence type="ECO:0000313" key="1">
    <source>
        <dbReference type="EMBL" id="DAF47445.1"/>
    </source>
</evidence>
<proteinExistence type="predicted"/>
<accession>A0A8S5S8Y9</accession>
<name>A0A8S5S8Y9_9VIRU</name>
<protein>
    <submittedName>
        <fullName evidence="1">Uncharacterized protein</fullName>
    </submittedName>
</protein>
<sequence length="86" mass="10258">MIKYDNIEYFDEPIYKKLTEIQQGDVIYTEFGDYGNYIQAIFDNFEKTKPNVSKISFHYPDGKFDEMYGFLDTDPTEYIIGKEIQK</sequence>
<dbReference type="EMBL" id="BK032555">
    <property type="protein sequence ID" value="DAF47445.1"/>
    <property type="molecule type" value="Genomic_DNA"/>
</dbReference>
<organism evidence="1">
    <name type="scientific">Phage sp. ctGns7</name>
    <dbReference type="NCBI Taxonomy" id="2828003"/>
    <lineage>
        <taxon>Viruses</taxon>
    </lineage>
</organism>
<reference evidence="1" key="1">
    <citation type="journal article" date="2021" name="Proc. Natl. Acad. Sci. U.S.A.">
        <title>A Catalog of Tens of Thousands of Viruses from Human Metagenomes Reveals Hidden Associations with Chronic Diseases.</title>
        <authorList>
            <person name="Tisza M.J."/>
            <person name="Buck C.B."/>
        </authorList>
    </citation>
    <scope>NUCLEOTIDE SEQUENCE</scope>
    <source>
        <strain evidence="1">CtGns7</strain>
    </source>
</reference>